<feature type="non-terminal residue" evidence="1">
    <location>
        <position position="155"/>
    </location>
</feature>
<dbReference type="PANTHER" id="PTHR11412:SF171">
    <property type="entry name" value="PREGNANCY ZONE PROTEIN-LIKE PROTEIN"/>
    <property type="match status" value="1"/>
</dbReference>
<comment type="caution">
    <text evidence="1">The sequence shown here is derived from an EMBL/GenBank/DDBJ whole genome shotgun (WGS) entry which is preliminary data.</text>
</comment>
<dbReference type="Proteomes" id="UP000499080">
    <property type="component" value="Unassembled WGS sequence"/>
</dbReference>
<dbReference type="AlphaFoldDB" id="A0A4Y2T096"/>
<gene>
    <name evidence="1" type="ORF">AVEN_229336_1</name>
</gene>
<accession>A0A4Y2T096</accession>
<protein>
    <submittedName>
        <fullName evidence="1">Uncharacterized protein</fullName>
    </submittedName>
</protein>
<proteinExistence type="predicted"/>
<keyword evidence="2" id="KW-1185">Reference proteome</keyword>
<dbReference type="OrthoDB" id="6433395at2759"/>
<dbReference type="EMBL" id="BGPR01025251">
    <property type="protein sequence ID" value="GBN94004.1"/>
    <property type="molecule type" value="Genomic_DNA"/>
</dbReference>
<name>A0A4Y2T096_ARAVE</name>
<evidence type="ECO:0000313" key="2">
    <source>
        <dbReference type="Proteomes" id="UP000499080"/>
    </source>
</evidence>
<evidence type="ECO:0000313" key="1">
    <source>
        <dbReference type="EMBL" id="GBN94004.1"/>
    </source>
</evidence>
<dbReference type="InterPro" id="IPR050473">
    <property type="entry name" value="A2M/Complement_sys"/>
</dbReference>
<dbReference type="PANTHER" id="PTHR11412">
    <property type="entry name" value="MACROGLOBULIN / COMPLEMENT"/>
    <property type="match status" value="1"/>
</dbReference>
<dbReference type="Gene3D" id="6.20.50.160">
    <property type="match status" value="1"/>
</dbReference>
<reference evidence="1 2" key="1">
    <citation type="journal article" date="2019" name="Sci. Rep.">
        <title>Orb-weaving spider Araneus ventricosus genome elucidates the spidroin gene catalogue.</title>
        <authorList>
            <person name="Kono N."/>
            <person name="Nakamura H."/>
            <person name="Ohtoshi R."/>
            <person name="Moran D.A.P."/>
            <person name="Shinohara A."/>
            <person name="Yoshida Y."/>
            <person name="Fujiwara M."/>
            <person name="Mori M."/>
            <person name="Tomita M."/>
            <person name="Arakawa K."/>
        </authorList>
    </citation>
    <scope>NUCLEOTIDE SEQUENCE [LARGE SCALE GENOMIC DNA]</scope>
</reference>
<organism evidence="1 2">
    <name type="scientific">Araneus ventricosus</name>
    <name type="common">Orbweaver spider</name>
    <name type="synonym">Epeira ventricosa</name>
    <dbReference type="NCBI Taxonomy" id="182803"/>
    <lineage>
        <taxon>Eukaryota</taxon>
        <taxon>Metazoa</taxon>
        <taxon>Ecdysozoa</taxon>
        <taxon>Arthropoda</taxon>
        <taxon>Chelicerata</taxon>
        <taxon>Arachnida</taxon>
        <taxon>Araneae</taxon>
        <taxon>Araneomorphae</taxon>
        <taxon>Entelegynae</taxon>
        <taxon>Araneoidea</taxon>
        <taxon>Araneidae</taxon>
        <taxon>Araneus</taxon>
    </lineage>
</organism>
<sequence>MILLRPQVNLHFRHEQQYPSTEATMLLSATPSSLCGIGLVDKSVRLLRQEEQFTKKKIFKVMERYDVGKEDRPRQVTEDYCNQGDTDLLLTPRRDDGFFVPFSRSISYHVDTAMAFEEAGMVVMSNFKLESRPCVASQPVAISYNMEDDRRFRIG</sequence>